<dbReference type="Gene3D" id="1.10.10.410">
    <property type="match status" value="1"/>
</dbReference>
<gene>
    <name evidence="1" type="ORF">MNBD_ACTINO02-2536</name>
</gene>
<name>A0A3B0SJ67_9ZZZZ</name>
<reference evidence="1" key="1">
    <citation type="submission" date="2018-06" db="EMBL/GenBank/DDBJ databases">
        <authorList>
            <person name="Zhirakovskaya E."/>
        </authorList>
    </citation>
    <scope>NUCLEOTIDE SEQUENCE</scope>
</reference>
<evidence type="ECO:0008006" key="2">
    <source>
        <dbReference type="Google" id="ProtNLM"/>
    </source>
</evidence>
<dbReference type="SUPFAM" id="SSF89095">
    <property type="entry name" value="GatB/YqeY motif"/>
    <property type="match status" value="1"/>
</dbReference>
<protein>
    <recommendedName>
        <fullName evidence="2">Transamidase GatB domain protein</fullName>
    </recommendedName>
</protein>
<dbReference type="PANTHER" id="PTHR28055:SF1">
    <property type="entry name" value="ALTERED INHERITANCE OF MITOCHONDRIA PROTEIN 41, MITOCHONDRIAL"/>
    <property type="match status" value="1"/>
</dbReference>
<accession>A0A3B0SJ67</accession>
<dbReference type="AlphaFoldDB" id="A0A3B0SJ67"/>
<dbReference type="EMBL" id="UOEK01000282">
    <property type="protein sequence ID" value="VAW04243.1"/>
    <property type="molecule type" value="Genomic_DNA"/>
</dbReference>
<dbReference type="Gene3D" id="1.10.1510.10">
    <property type="entry name" value="Uncharacterised protein YqeY/AIM41 PF09424, N-terminal domain"/>
    <property type="match status" value="1"/>
</dbReference>
<dbReference type="InterPro" id="IPR023168">
    <property type="entry name" value="GatB_Yqey_C_2"/>
</dbReference>
<organism evidence="1">
    <name type="scientific">hydrothermal vent metagenome</name>
    <dbReference type="NCBI Taxonomy" id="652676"/>
    <lineage>
        <taxon>unclassified sequences</taxon>
        <taxon>metagenomes</taxon>
        <taxon>ecological metagenomes</taxon>
    </lineage>
</organism>
<dbReference type="GO" id="GO:0016884">
    <property type="term" value="F:carbon-nitrogen ligase activity, with glutamine as amido-N-donor"/>
    <property type="evidence" value="ECO:0007669"/>
    <property type="project" value="InterPro"/>
</dbReference>
<proteinExistence type="predicted"/>
<dbReference type="InterPro" id="IPR003789">
    <property type="entry name" value="Asn/Gln_tRNA_amidoTrase-B-like"/>
</dbReference>
<evidence type="ECO:0000313" key="1">
    <source>
        <dbReference type="EMBL" id="VAW04243.1"/>
    </source>
</evidence>
<dbReference type="PANTHER" id="PTHR28055">
    <property type="entry name" value="ALTERED INHERITANCE OF MITOCHONDRIA PROTEIN 41, MITOCHONDRIAL"/>
    <property type="match status" value="1"/>
</dbReference>
<dbReference type="Pfam" id="PF09424">
    <property type="entry name" value="YqeY"/>
    <property type="match status" value="1"/>
</dbReference>
<sequence>MSISEEIRAELTDAMKAKDKPRLAALRAIQTEAATAKTEAGFDGEDGDEFYLGIISAFVKRAAKSKKEFEAAGERGAAHAAALGYEVEYLSRWLPDTADAEAEIRGHVDAAIAEFGKDPKMMGRIIGHVMQCGEGFDGALVSTIVRERLTS</sequence>
<dbReference type="InterPro" id="IPR019004">
    <property type="entry name" value="YqeY/Aim41"/>
</dbReference>
<dbReference type="InterPro" id="IPR042184">
    <property type="entry name" value="YqeY/Aim41_N"/>
</dbReference>